<evidence type="ECO:0000256" key="4">
    <source>
        <dbReference type="ARBA" id="ARBA00022833"/>
    </source>
</evidence>
<dbReference type="Pfam" id="PF00749">
    <property type="entry name" value="tRNA-synt_1c"/>
    <property type="match status" value="1"/>
</dbReference>
<sequence>MKRGRFAPTPSGEMHLGNAKIALLAWLQIRSERGEFILRIEDIDTQRSRPDIAERIPEDLRWLGLDWDFGPGADDGLGPYSQSLRLAYYEDALTRLKETGRLYPCYCSRAELLSMAGAPHGLASEGAPYAGTCRHLDPEQRKAREKHKSPSLRFAIEAEPIRFVDGIAGPQSFPPGSGGDFVVRRADGLFSYQLAVTVDDALMGVTDVLRGGDLLDSTPRQLELYRALGYAAPAFSHAPLLLGEDGRRLAKRHGDLSISSLRAKGMHPESIIGWLAKISGLIDRYEPVAAKELIRNFSMERIAKHPYYLSEQDLEFLASA</sequence>
<dbReference type="InterPro" id="IPR001412">
    <property type="entry name" value="aa-tRNA-synth_I_CS"/>
</dbReference>
<feature type="binding site" evidence="7">
    <location>
        <begin position="5"/>
        <end position="9"/>
    </location>
    <ligand>
        <name>L-glutamate</name>
        <dbReference type="ChEBI" id="CHEBI:29985"/>
    </ligand>
</feature>
<dbReference type="InterPro" id="IPR049940">
    <property type="entry name" value="GluQ/Sye"/>
</dbReference>
<keyword evidence="5 7" id="KW-0067">ATP-binding</keyword>
<feature type="binding site" evidence="7">
    <location>
        <position position="41"/>
    </location>
    <ligand>
        <name>L-glutamate</name>
        <dbReference type="ChEBI" id="CHEBI:29985"/>
    </ligand>
</feature>
<evidence type="ECO:0000256" key="8">
    <source>
        <dbReference type="RuleBase" id="RU363037"/>
    </source>
</evidence>
<feature type="binding site" evidence="7">
    <location>
        <position position="105"/>
    </location>
    <ligand>
        <name>Zn(2+)</name>
        <dbReference type="ChEBI" id="CHEBI:29105"/>
    </ligand>
</feature>
<dbReference type="NCBIfam" id="NF004315">
    <property type="entry name" value="PRK05710.1-4"/>
    <property type="match status" value="1"/>
</dbReference>
<name>A0A5D0CWB3_9BACL</name>
<dbReference type="EC" id="6.1.1.-" evidence="7"/>
<keyword evidence="11" id="KW-1185">Reference proteome</keyword>
<dbReference type="GO" id="GO:0008270">
    <property type="term" value="F:zinc ion binding"/>
    <property type="evidence" value="ECO:0007669"/>
    <property type="project" value="UniProtKB-UniRule"/>
</dbReference>
<dbReference type="InterPro" id="IPR020058">
    <property type="entry name" value="Glu/Gln-tRNA-synth_Ib_cat-dom"/>
</dbReference>
<comment type="caution">
    <text evidence="10">The sequence shown here is derived from an EMBL/GenBank/DDBJ whole genome shotgun (WGS) entry which is preliminary data.</text>
</comment>
<feature type="binding site" evidence="7">
    <location>
        <position position="129"/>
    </location>
    <ligand>
        <name>Zn(2+)</name>
        <dbReference type="ChEBI" id="CHEBI:29105"/>
    </ligand>
</feature>
<dbReference type="RefSeq" id="WP_148449728.1">
    <property type="nucleotide sequence ID" value="NZ_VSDO01000001.1"/>
</dbReference>
<feature type="binding site" evidence="7">
    <location>
        <position position="251"/>
    </location>
    <ligand>
        <name>ATP</name>
        <dbReference type="ChEBI" id="CHEBI:30616"/>
    </ligand>
</feature>
<dbReference type="OrthoDB" id="9807503at2"/>
<dbReference type="PROSITE" id="PS00178">
    <property type="entry name" value="AA_TRNA_LIGASE_I"/>
    <property type="match status" value="1"/>
</dbReference>
<dbReference type="GO" id="GO:0005829">
    <property type="term" value="C:cytosol"/>
    <property type="evidence" value="ECO:0007669"/>
    <property type="project" value="TreeGrafter"/>
</dbReference>
<evidence type="ECO:0000256" key="5">
    <source>
        <dbReference type="ARBA" id="ARBA00022840"/>
    </source>
</evidence>
<dbReference type="PANTHER" id="PTHR43311:SF1">
    <property type="entry name" value="GLUTAMYL-Q TRNA(ASP) SYNTHETASE"/>
    <property type="match status" value="1"/>
</dbReference>
<dbReference type="NCBIfam" id="NF004314">
    <property type="entry name" value="PRK05710.1-3"/>
    <property type="match status" value="1"/>
</dbReference>
<evidence type="ECO:0000313" key="11">
    <source>
        <dbReference type="Proteomes" id="UP000325218"/>
    </source>
</evidence>
<dbReference type="InterPro" id="IPR022380">
    <property type="entry name" value="Glu-Q_tRNA(Asp)_Synthase"/>
</dbReference>
<dbReference type="InterPro" id="IPR014729">
    <property type="entry name" value="Rossmann-like_a/b/a_fold"/>
</dbReference>
<feature type="binding site" evidence="7">
    <location>
        <position position="192"/>
    </location>
    <ligand>
        <name>L-glutamate</name>
        <dbReference type="ChEBI" id="CHEBI:29985"/>
    </ligand>
</feature>
<protein>
    <recommendedName>
        <fullName evidence="7">Glutamyl-Q tRNA(Asp) synthetase</fullName>
        <shortName evidence="7">Glu-Q-RSs</shortName>
        <ecNumber evidence="7">6.1.1.-</ecNumber>
    </recommendedName>
</protein>
<comment type="function">
    <text evidence="7">Catalyzes the tRNA-independent activation of glutamate in presence of ATP and the subsequent transfer of glutamate onto a tRNA(Asp). Glutamate is transferred on the 2-amino-5-(4,5-dihydroxy-2-cyclopenten-1-yl) moiety of the queuosine in the wobble position of the QUC anticodon.</text>
</comment>
<evidence type="ECO:0000256" key="6">
    <source>
        <dbReference type="ARBA" id="ARBA00023146"/>
    </source>
</evidence>
<dbReference type="GO" id="GO:0006400">
    <property type="term" value="P:tRNA modification"/>
    <property type="evidence" value="ECO:0007669"/>
    <property type="project" value="InterPro"/>
</dbReference>
<dbReference type="PRINTS" id="PR00987">
    <property type="entry name" value="TRNASYNTHGLU"/>
</dbReference>
<feature type="short sequence motif" description="'HIGH' region" evidence="7">
    <location>
        <begin position="8"/>
        <end position="18"/>
    </location>
</feature>
<keyword evidence="1 7" id="KW-0436">Ligase</keyword>
<feature type="binding site" evidence="7">
    <location>
        <position position="133"/>
    </location>
    <ligand>
        <name>Zn(2+)</name>
        <dbReference type="ChEBI" id="CHEBI:29105"/>
    </ligand>
</feature>
<proteinExistence type="inferred from homology"/>
<evidence type="ECO:0000259" key="9">
    <source>
        <dbReference type="Pfam" id="PF00749"/>
    </source>
</evidence>
<evidence type="ECO:0000256" key="1">
    <source>
        <dbReference type="ARBA" id="ARBA00022598"/>
    </source>
</evidence>
<gene>
    <name evidence="7" type="primary">gluQ</name>
    <name evidence="10" type="ORF">FRY98_00700</name>
</gene>
<dbReference type="HAMAP" id="MF_01428">
    <property type="entry name" value="Glu_Q_tRNA_synth"/>
    <property type="match status" value="1"/>
</dbReference>
<feature type="domain" description="Glutamyl/glutaminyl-tRNA synthetase class Ib catalytic" evidence="9">
    <location>
        <begin position="4"/>
        <end position="315"/>
    </location>
</feature>
<keyword evidence="8" id="KW-0648">Protein biosynthesis</keyword>
<feature type="short sequence motif" description="'KMSKS' region" evidence="7">
    <location>
        <begin position="248"/>
        <end position="252"/>
    </location>
</feature>
<dbReference type="AlphaFoldDB" id="A0A5D0CWB3"/>
<dbReference type="Gene3D" id="3.40.50.620">
    <property type="entry name" value="HUPs"/>
    <property type="match status" value="1"/>
</dbReference>
<organism evidence="10 11">
    <name type="scientific">Paenibacillus faecis</name>
    <dbReference type="NCBI Taxonomy" id="862114"/>
    <lineage>
        <taxon>Bacteria</taxon>
        <taxon>Bacillati</taxon>
        <taxon>Bacillota</taxon>
        <taxon>Bacilli</taxon>
        <taxon>Bacillales</taxon>
        <taxon>Paenibacillaceae</taxon>
        <taxon>Paenibacillus</taxon>
    </lineage>
</organism>
<dbReference type="PANTHER" id="PTHR43311">
    <property type="entry name" value="GLUTAMATE--TRNA LIGASE"/>
    <property type="match status" value="1"/>
</dbReference>
<dbReference type="GO" id="GO:0006424">
    <property type="term" value="P:glutamyl-tRNA aminoacylation"/>
    <property type="evidence" value="ECO:0007669"/>
    <property type="project" value="InterPro"/>
</dbReference>
<feature type="binding site" evidence="7">
    <location>
        <position position="210"/>
    </location>
    <ligand>
        <name>L-glutamate</name>
        <dbReference type="ChEBI" id="CHEBI:29985"/>
    </ligand>
</feature>
<reference evidence="10 11" key="1">
    <citation type="submission" date="2019-08" db="EMBL/GenBank/DDBJ databases">
        <title>Genome sequencing of Paenibacillus faecis DSM 23593(T).</title>
        <authorList>
            <person name="Kook J.-K."/>
            <person name="Park S.-N."/>
            <person name="Lim Y.K."/>
        </authorList>
    </citation>
    <scope>NUCLEOTIDE SEQUENCE [LARGE SCALE GENOMIC DNA]</scope>
    <source>
        <strain evidence="10 11">DSM 23593</strain>
    </source>
</reference>
<dbReference type="SUPFAM" id="SSF52374">
    <property type="entry name" value="Nucleotidylyl transferase"/>
    <property type="match status" value="1"/>
</dbReference>
<dbReference type="GO" id="GO:0005524">
    <property type="term" value="F:ATP binding"/>
    <property type="evidence" value="ECO:0007669"/>
    <property type="project" value="UniProtKB-KW"/>
</dbReference>
<keyword evidence="2 7" id="KW-0479">Metal-binding</keyword>
<evidence type="ECO:0000313" key="10">
    <source>
        <dbReference type="EMBL" id="TYA14239.1"/>
    </source>
</evidence>
<keyword evidence="6 7" id="KW-0030">Aminoacyl-tRNA synthetase</keyword>
<comment type="cofactor">
    <cofactor evidence="7">
        <name>Zn(2+)</name>
        <dbReference type="ChEBI" id="CHEBI:29105"/>
    </cofactor>
    <text evidence="7">Binds 1 zinc ion per subunit.</text>
</comment>
<dbReference type="InterPro" id="IPR000924">
    <property type="entry name" value="Glu/Gln-tRNA-synth"/>
</dbReference>
<feature type="binding site" evidence="7">
    <location>
        <position position="107"/>
    </location>
    <ligand>
        <name>Zn(2+)</name>
        <dbReference type="ChEBI" id="CHEBI:29105"/>
    </ligand>
</feature>
<evidence type="ECO:0000256" key="2">
    <source>
        <dbReference type="ARBA" id="ARBA00022723"/>
    </source>
</evidence>
<dbReference type="Proteomes" id="UP000325218">
    <property type="component" value="Unassembled WGS sequence"/>
</dbReference>
<dbReference type="EMBL" id="VSDO01000001">
    <property type="protein sequence ID" value="TYA14239.1"/>
    <property type="molecule type" value="Genomic_DNA"/>
</dbReference>
<accession>A0A5D0CWB3</accession>
<dbReference type="GO" id="GO:0004818">
    <property type="term" value="F:glutamate-tRNA ligase activity"/>
    <property type="evidence" value="ECO:0007669"/>
    <property type="project" value="TreeGrafter"/>
</dbReference>
<evidence type="ECO:0000256" key="7">
    <source>
        <dbReference type="HAMAP-Rule" id="MF_01428"/>
    </source>
</evidence>
<keyword evidence="3 7" id="KW-0547">Nucleotide-binding</keyword>
<comment type="similarity">
    <text evidence="7">Belongs to the class-I aminoacyl-tRNA synthetase family. GluQ subfamily.</text>
</comment>
<keyword evidence="4 7" id="KW-0862">Zinc</keyword>
<evidence type="ECO:0000256" key="3">
    <source>
        <dbReference type="ARBA" id="ARBA00022741"/>
    </source>
</evidence>